<organism evidence="1 2">
    <name type="scientific">Paenibacillus solisilvae</name>
    <dbReference type="NCBI Taxonomy" id="2486751"/>
    <lineage>
        <taxon>Bacteria</taxon>
        <taxon>Bacillati</taxon>
        <taxon>Bacillota</taxon>
        <taxon>Bacilli</taxon>
        <taxon>Bacillales</taxon>
        <taxon>Paenibacillaceae</taxon>
        <taxon>Paenibacillus</taxon>
    </lineage>
</organism>
<sequence>MRASEWFESQGLTEEAIDHAIAAGGFEHAAALLQSIAARLLKRRELTTLCRWLQQLTGDIAHKPELTIIQVWTEMLMEHFNQIPALLERCPEYPVNI</sequence>
<dbReference type="EMBL" id="JBHSOW010000047">
    <property type="protein sequence ID" value="MFC5650202.1"/>
    <property type="molecule type" value="Genomic_DNA"/>
</dbReference>
<comment type="caution">
    <text evidence="1">The sequence shown here is derived from an EMBL/GenBank/DDBJ whole genome shotgun (WGS) entry which is preliminary data.</text>
</comment>
<keyword evidence="2" id="KW-1185">Reference proteome</keyword>
<accession>A0ABW0VWF4</accession>
<dbReference type="RefSeq" id="WP_379188753.1">
    <property type="nucleotide sequence ID" value="NZ_JBHSOW010000047.1"/>
</dbReference>
<evidence type="ECO:0000313" key="2">
    <source>
        <dbReference type="Proteomes" id="UP001596047"/>
    </source>
</evidence>
<evidence type="ECO:0000313" key="1">
    <source>
        <dbReference type="EMBL" id="MFC5650202.1"/>
    </source>
</evidence>
<dbReference type="Proteomes" id="UP001596047">
    <property type="component" value="Unassembled WGS sequence"/>
</dbReference>
<proteinExistence type="predicted"/>
<reference evidence="2" key="1">
    <citation type="journal article" date="2019" name="Int. J. Syst. Evol. Microbiol.">
        <title>The Global Catalogue of Microorganisms (GCM) 10K type strain sequencing project: providing services to taxonomists for standard genome sequencing and annotation.</title>
        <authorList>
            <consortium name="The Broad Institute Genomics Platform"/>
            <consortium name="The Broad Institute Genome Sequencing Center for Infectious Disease"/>
            <person name="Wu L."/>
            <person name="Ma J."/>
        </authorList>
    </citation>
    <scope>NUCLEOTIDE SEQUENCE [LARGE SCALE GENOMIC DNA]</scope>
    <source>
        <strain evidence="2">CGMCC 1.3240</strain>
    </source>
</reference>
<protein>
    <submittedName>
        <fullName evidence="1">Uncharacterized protein</fullName>
    </submittedName>
</protein>
<name>A0ABW0VWF4_9BACL</name>
<gene>
    <name evidence="1" type="ORF">ACFPYJ_13910</name>
</gene>